<feature type="compositionally biased region" description="Basic and acidic residues" evidence="1">
    <location>
        <begin position="129"/>
        <end position="143"/>
    </location>
</feature>
<dbReference type="RefSeq" id="WP_241061550.1">
    <property type="nucleotide sequence ID" value="NZ_JAKWJU010000002.1"/>
</dbReference>
<dbReference type="GO" id="GO:0004519">
    <property type="term" value="F:endonuclease activity"/>
    <property type="evidence" value="ECO:0007669"/>
    <property type="project" value="UniProtKB-KW"/>
</dbReference>
<protein>
    <submittedName>
        <fullName evidence="3">Restriction endonuclease</fullName>
    </submittedName>
</protein>
<sequence>MHDDSYHWTPELLELLIETIPLLCRSKVSVLDFLRSAGVDEQLLAGLRRRVRQDRDSISKYAIARDVLRQLNERGDRGLGVRREVLRRVTEFEDFATCWPDDQLKAEGLVAKIRKVVDVKDSFTRMRLQQEEERKRGQSERQARQQQAAQRRQRYATLRAELSALFSMPDPHERGVALEALLNKIFAVDGLLIREAFVLRTEDGQAAEQIDGAIELDGSQYLVEVKWWGAPLGKGPVAEHLVRVYGRAEVRGLMISASGFTGPAVEECTRVLAQRVMVLGELRELVLLLEQERDLVEWLREKVRRAVIDREPLRLLGVDF</sequence>
<reference evidence="3" key="1">
    <citation type="submission" date="2022-03" db="EMBL/GenBank/DDBJ databases">
        <authorList>
            <person name="Santos J.D.N."/>
            <person name="Kallscheuer N."/>
            <person name="Jogler C."/>
            <person name="Lage O.M."/>
        </authorList>
    </citation>
    <scope>NUCLEOTIDE SEQUENCE</scope>
    <source>
        <strain evidence="3">M600PL45_2</strain>
    </source>
</reference>
<accession>A0ABS9T266</accession>
<dbReference type="InterPro" id="IPR011335">
    <property type="entry name" value="Restrct_endonuc-II-like"/>
</dbReference>
<evidence type="ECO:0000313" key="3">
    <source>
        <dbReference type="EMBL" id="MCH6162626.1"/>
    </source>
</evidence>
<dbReference type="Proteomes" id="UP001166784">
    <property type="component" value="Unassembled WGS sequence"/>
</dbReference>
<feature type="domain" description="Restriction endonuclease type IV Mrr" evidence="2">
    <location>
        <begin position="179"/>
        <end position="270"/>
    </location>
</feature>
<dbReference type="EMBL" id="JAKWJU010000002">
    <property type="protein sequence ID" value="MCH6162626.1"/>
    <property type="molecule type" value="Genomic_DNA"/>
</dbReference>
<keyword evidence="3" id="KW-0255">Endonuclease</keyword>
<organism evidence="3 4">
    <name type="scientific">Streptomyces marispadix</name>
    <dbReference type="NCBI Taxonomy" id="2922868"/>
    <lineage>
        <taxon>Bacteria</taxon>
        <taxon>Bacillati</taxon>
        <taxon>Actinomycetota</taxon>
        <taxon>Actinomycetes</taxon>
        <taxon>Kitasatosporales</taxon>
        <taxon>Streptomycetaceae</taxon>
        <taxon>Streptomyces</taxon>
    </lineage>
</organism>
<feature type="region of interest" description="Disordered" evidence="1">
    <location>
        <begin position="129"/>
        <end position="150"/>
    </location>
</feature>
<reference evidence="3" key="2">
    <citation type="journal article" date="2023" name="Int. J. Syst. Evol. Microbiol.">
        <title>Streptomyces marispadix sp. nov., isolated from marine beach sediment of the Northern Coast of Portugal.</title>
        <authorList>
            <person name="dos Santos J.D.N."/>
            <person name="Vitorino I.R."/>
            <person name="Kallscheuer N."/>
            <person name="Srivastava A."/>
            <person name="Krautwurst S."/>
            <person name="Marz M."/>
            <person name="Jogler C."/>
            <person name="Lobo Da Cunha A."/>
            <person name="Catita J."/>
            <person name="Goncalves H."/>
            <person name="Gonzalez I."/>
            <person name="Reyes F."/>
            <person name="Lage O.M."/>
        </authorList>
    </citation>
    <scope>NUCLEOTIDE SEQUENCE</scope>
    <source>
        <strain evidence="3">M600PL45_2</strain>
    </source>
</reference>
<dbReference type="Pfam" id="PF04471">
    <property type="entry name" value="Mrr_cat"/>
    <property type="match status" value="1"/>
</dbReference>
<name>A0ABS9T266_9ACTN</name>
<proteinExistence type="predicted"/>
<evidence type="ECO:0000313" key="4">
    <source>
        <dbReference type="Proteomes" id="UP001166784"/>
    </source>
</evidence>
<dbReference type="InterPro" id="IPR007560">
    <property type="entry name" value="Restrct_endonuc_IV_Mrr"/>
</dbReference>
<evidence type="ECO:0000256" key="1">
    <source>
        <dbReference type="SAM" id="MobiDB-lite"/>
    </source>
</evidence>
<keyword evidence="3" id="KW-0378">Hydrolase</keyword>
<comment type="caution">
    <text evidence="3">The sequence shown here is derived from an EMBL/GenBank/DDBJ whole genome shotgun (WGS) entry which is preliminary data.</text>
</comment>
<evidence type="ECO:0000259" key="2">
    <source>
        <dbReference type="Pfam" id="PF04471"/>
    </source>
</evidence>
<gene>
    <name evidence="3" type="ORF">MMA15_20220</name>
</gene>
<keyword evidence="4" id="KW-1185">Reference proteome</keyword>
<dbReference type="SUPFAM" id="SSF52980">
    <property type="entry name" value="Restriction endonuclease-like"/>
    <property type="match status" value="1"/>
</dbReference>
<keyword evidence="3" id="KW-0540">Nuclease</keyword>